<proteinExistence type="predicted"/>
<protein>
    <submittedName>
        <fullName evidence="1">Uncharacterized protein</fullName>
    </submittedName>
</protein>
<reference evidence="1" key="2">
    <citation type="journal article" date="2015" name="Data Brief">
        <title>Shoot transcriptome of the giant reed, Arundo donax.</title>
        <authorList>
            <person name="Barrero R.A."/>
            <person name="Guerrero F.D."/>
            <person name="Moolhuijzen P."/>
            <person name="Goolsby J.A."/>
            <person name="Tidwell J."/>
            <person name="Bellgard S.E."/>
            <person name="Bellgard M.I."/>
        </authorList>
    </citation>
    <scope>NUCLEOTIDE SEQUENCE</scope>
    <source>
        <tissue evidence="1">Shoot tissue taken approximately 20 cm above the soil surface</tissue>
    </source>
</reference>
<organism evidence="1">
    <name type="scientific">Arundo donax</name>
    <name type="common">Giant reed</name>
    <name type="synonym">Donax arundinaceus</name>
    <dbReference type="NCBI Taxonomy" id="35708"/>
    <lineage>
        <taxon>Eukaryota</taxon>
        <taxon>Viridiplantae</taxon>
        <taxon>Streptophyta</taxon>
        <taxon>Embryophyta</taxon>
        <taxon>Tracheophyta</taxon>
        <taxon>Spermatophyta</taxon>
        <taxon>Magnoliopsida</taxon>
        <taxon>Liliopsida</taxon>
        <taxon>Poales</taxon>
        <taxon>Poaceae</taxon>
        <taxon>PACMAD clade</taxon>
        <taxon>Arundinoideae</taxon>
        <taxon>Arundineae</taxon>
        <taxon>Arundo</taxon>
    </lineage>
</organism>
<accession>A0A0A8Z7C5</accession>
<sequence length="29" mass="3368">MVHLHSCMHTAPVIGHDMTQHSSFFKYPK</sequence>
<reference evidence="1" key="1">
    <citation type="submission" date="2014-09" db="EMBL/GenBank/DDBJ databases">
        <authorList>
            <person name="Magalhaes I.L.F."/>
            <person name="Oliveira U."/>
            <person name="Santos F.R."/>
            <person name="Vidigal T.H.D.A."/>
            <person name="Brescovit A.D."/>
            <person name="Santos A.J."/>
        </authorList>
    </citation>
    <scope>NUCLEOTIDE SEQUENCE</scope>
    <source>
        <tissue evidence="1">Shoot tissue taken approximately 20 cm above the soil surface</tissue>
    </source>
</reference>
<evidence type="ECO:0000313" key="1">
    <source>
        <dbReference type="EMBL" id="JAD34701.1"/>
    </source>
</evidence>
<dbReference type="EMBL" id="GBRH01263194">
    <property type="protein sequence ID" value="JAD34701.1"/>
    <property type="molecule type" value="Transcribed_RNA"/>
</dbReference>
<name>A0A0A8Z7C5_ARUDO</name>
<dbReference type="AlphaFoldDB" id="A0A0A8Z7C5"/>